<sequence>MPIIELQLVDGEIGERALRFYPGETLWHSEWKKAFPAHYREKTFLNKIEGYYHRADVFTPCSTAIEFQNSPITLEELRSREAFYPNLVWVVNGAKFKGFKILKHLPDVDSLQLDAFEFCHKANLTMVRKSDLLLGIEQPKVMTFHHPELRNIPLTAHYYSFRWSNPHRVWYEAKCPIIIDLGGYFLYQLKQRKQANGDYAYLHMIPRKDFIGRYVK</sequence>
<feature type="domain" description="Competence protein CoiA nuclease-like" evidence="1">
    <location>
        <begin position="24"/>
        <end position="97"/>
    </location>
</feature>
<dbReference type="InterPro" id="IPR010330">
    <property type="entry name" value="CoiA_nuc"/>
</dbReference>
<dbReference type="EMBL" id="SJSK01000007">
    <property type="protein sequence ID" value="TCC87339.1"/>
    <property type="molecule type" value="Genomic_DNA"/>
</dbReference>
<name>A0A4R0ML17_9SPHI</name>
<evidence type="ECO:0000313" key="2">
    <source>
        <dbReference type="EMBL" id="TCC87339.1"/>
    </source>
</evidence>
<dbReference type="OrthoDB" id="4212451at2"/>
<gene>
    <name evidence="2" type="ORF">EZ428_21830</name>
</gene>
<dbReference type="RefSeq" id="WP_131555455.1">
    <property type="nucleotide sequence ID" value="NZ_SJSK01000007.1"/>
</dbReference>
<dbReference type="Pfam" id="PF06054">
    <property type="entry name" value="CoiA_nuc"/>
    <property type="match status" value="1"/>
</dbReference>
<dbReference type="Proteomes" id="UP000292884">
    <property type="component" value="Unassembled WGS sequence"/>
</dbReference>
<comment type="caution">
    <text evidence="2">The sequence shown here is derived from an EMBL/GenBank/DDBJ whole genome shotgun (WGS) entry which is preliminary data.</text>
</comment>
<accession>A0A4R0ML17</accession>
<dbReference type="AlphaFoldDB" id="A0A4R0ML17"/>
<protein>
    <submittedName>
        <fullName evidence="2">Competence protein</fullName>
    </submittedName>
</protein>
<reference evidence="2 3" key="1">
    <citation type="submission" date="2019-02" db="EMBL/GenBank/DDBJ databases">
        <title>Pedobacter sp. RP-1-13 sp. nov., isolated from Arctic soil.</title>
        <authorList>
            <person name="Dahal R.H."/>
        </authorList>
    </citation>
    <scope>NUCLEOTIDE SEQUENCE [LARGE SCALE GENOMIC DNA]</scope>
    <source>
        <strain evidence="2 3">RP-1-13</strain>
    </source>
</reference>
<proteinExistence type="predicted"/>
<keyword evidence="3" id="KW-1185">Reference proteome</keyword>
<organism evidence="2 3">
    <name type="scientific">Pedobacter frigiditerrae</name>
    <dbReference type="NCBI Taxonomy" id="2530452"/>
    <lineage>
        <taxon>Bacteria</taxon>
        <taxon>Pseudomonadati</taxon>
        <taxon>Bacteroidota</taxon>
        <taxon>Sphingobacteriia</taxon>
        <taxon>Sphingobacteriales</taxon>
        <taxon>Sphingobacteriaceae</taxon>
        <taxon>Pedobacter</taxon>
    </lineage>
</organism>
<evidence type="ECO:0000259" key="1">
    <source>
        <dbReference type="Pfam" id="PF06054"/>
    </source>
</evidence>
<evidence type="ECO:0000313" key="3">
    <source>
        <dbReference type="Proteomes" id="UP000292884"/>
    </source>
</evidence>